<reference evidence="1 2" key="1">
    <citation type="journal article" date="2021" name="Elife">
        <title>Chloroplast acquisition without the gene transfer in kleptoplastic sea slugs, Plakobranchus ocellatus.</title>
        <authorList>
            <person name="Maeda T."/>
            <person name="Takahashi S."/>
            <person name="Yoshida T."/>
            <person name="Shimamura S."/>
            <person name="Takaki Y."/>
            <person name="Nagai Y."/>
            <person name="Toyoda A."/>
            <person name="Suzuki Y."/>
            <person name="Arimoto A."/>
            <person name="Ishii H."/>
            <person name="Satoh N."/>
            <person name="Nishiyama T."/>
            <person name="Hasebe M."/>
            <person name="Maruyama T."/>
            <person name="Minagawa J."/>
            <person name="Obokata J."/>
            <person name="Shigenobu S."/>
        </authorList>
    </citation>
    <scope>NUCLEOTIDE SEQUENCE [LARGE SCALE GENOMIC DNA]</scope>
</reference>
<dbReference type="EMBL" id="BLXT01004527">
    <property type="protein sequence ID" value="GFO14145.1"/>
    <property type="molecule type" value="Genomic_DNA"/>
</dbReference>
<organism evidence="1 2">
    <name type="scientific">Plakobranchus ocellatus</name>
    <dbReference type="NCBI Taxonomy" id="259542"/>
    <lineage>
        <taxon>Eukaryota</taxon>
        <taxon>Metazoa</taxon>
        <taxon>Spiralia</taxon>
        <taxon>Lophotrochozoa</taxon>
        <taxon>Mollusca</taxon>
        <taxon>Gastropoda</taxon>
        <taxon>Heterobranchia</taxon>
        <taxon>Euthyneura</taxon>
        <taxon>Panpulmonata</taxon>
        <taxon>Sacoglossa</taxon>
        <taxon>Placobranchoidea</taxon>
        <taxon>Plakobranchidae</taxon>
        <taxon>Plakobranchus</taxon>
    </lineage>
</organism>
<evidence type="ECO:0000313" key="1">
    <source>
        <dbReference type="EMBL" id="GFO14145.1"/>
    </source>
</evidence>
<sequence length="106" mass="11678">MTSRVASTVGLRLQCSTQLHVGLIICVTKLALCATTVSRIMRGHVMAPPFPLPNRAADVRPGCKTQRIAPTLRQDGNRGRLGVLSLKETRIFPNTYCWTHDLLLPV</sequence>
<comment type="caution">
    <text evidence="1">The sequence shown here is derived from an EMBL/GenBank/DDBJ whole genome shotgun (WGS) entry which is preliminary data.</text>
</comment>
<evidence type="ECO:0000313" key="2">
    <source>
        <dbReference type="Proteomes" id="UP000735302"/>
    </source>
</evidence>
<protein>
    <recommendedName>
        <fullName evidence="3">Secreted protein</fullName>
    </recommendedName>
</protein>
<accession>A0AAV4B507</accession>
<proteinExistence type="predicted"/>
<evidence type="ECO:0008006" key="3">
    <source>
        <dbReference type="Google" id="ProtNLM"/>
    </source>
</evidence>
<keyword evidence="2" id="KW-1185">Reference proteome</keyword>
<name>A0AAV4B507_9GAST</name>
<dbReference type="AlphaFoldDB" id="A0AAV4B507"/>
<dbReference type="Proteomes" id="UP000735302">
    <property type="component" value="Unassembled WGS sequence"/>
</dbReference>
<gene>
    <name evidence="1" type="ORF">PoB_004065000</name>
</gene>